<dbReference type="Proteomes" id="UP001054252">
    <property type="component" value="Unassembled WGS sequence"/>
</dbReference>
<keyword evidence="1" id="KW-0812">Transmembrane</keyword>
<dbReference type="Pfam" id="PF14476">
    <property type="entry name" value="Chloroplast_duf"/>
    <property type="match status" value="1"/>
</dbReference>
<evidence type="ECO:0000313" key="3">
    <source>
        <dbReference type="Proteomes" id="UP001054252"/>
    </source>
</evidence>
<evidence type="ECO:0008006" key="4">
    <source>
        <dbReference type="Google" id="ProtNLM"/>
    </source>
</evidence>
<evidence type="ECO:0000313" key="2">
    <source>
        <dbReference type="EMBL" id="GKV39581.1"/>
    </source>
</evidence>
<keyword evidence="3" id="KW-1185">Reference proteome</keyword>
<dbReference type="InterPro" id="IPR027949">
    <property type="entry name" value="Chloroplast_duf"/>
</dbReference>
<accession>A0AAV5LSB0</accession>
<protein>
    <recommendedName>
        <fullName evidence="4">F-box protein</fullName>
    </recommendedName>
</protein>
<name>A0AAV5LSB0_9ROSI</name>
<feature type="transmembrane region" description="Helical" evidence="1">
    <location>
        <begin position="228"/>
        <end position="248"/>
    </location>
</feature>
<keyword evidence="1" id="KW-0472">Membrane</keyword>
<feature type="transmembrane region" description="Helical" evidence="1">
    <location>
        <begin position="254"/>
        <end position="272"/>
    </location>
</feature>
<dbReference type="PANTHER" id="PTHR33358">
    <property type="entry name" value="F-BOX PROTEIN WITH A DOMAIN PROTEIN"/>
    <property type="match status" value="1"/>
</dbReference>
<proteinExistence type="predicted"/>
<keyword evidence="1" id="KW-1133">Transmembrane helix</keyword>
<dbReference type="PANTHER" id="PTHR33358:SF7">
    <property type="entry name" value="F-BOX PROTEIN"/>
    <property type="match status" value="1"/>
</dbReference>
<sequence length="353" mass="39331">MEPKMEVCERKNNEDRVLQQMYAIMNIVADREEMHKNIGEQRDNWNHLLLGSVNGMIVTAATMAGLAAVARGGTPALALKLSSTLLYMAATGVLVVVNRIQPSQLAEEQRNASRLFKQLHEEIRGSIAVRNLNYGDVKNAMEKVLALDKAYPLPLLGTMLEKFPSVVQPAVWWPEEKPQPEMKLQGTERNAWDKKLEEEMMEVVDVLKRKDTEEYLKLSRRVLKINRILAICGPFFTGIAAVGSALIGSTFSGIATYLGVVFGALAVVVNTLEHGGQVGMVFEMYRSSAGFFKLMEETIESTVEERGVDVRENGELFEVKVALQLGRSLTELRDLAGAGHRETEEEEFASKLF</sequence>
<feature type="transmembrane region" description="Helical" evidence="1">
    <location>
        <begin position="48"/>
        <end position="70"/>
    </location>
</feature>
<comment type="caution">
    <text evidence="2">The sequence shown here is derived from an EMBL/GenBank/DDBJ whole genome shotgun (WGS) entry which is preliminary data.</text>
</comment>
<feature type="transmembrane region" description="Helical" evidence="1">
    <location>
        <begin position="76"/>
        <end position="97"/>
    </location>
</feature>
<gene>
    <name evidence="2" type="ORF">SLEP1_g47338</name>
</gene>
<evidence type="ECO:0000256" key="1">
    <source>
        <dbReference type="SAM" id="Phobius"/>
    </source>
</evidence>
<dbReference type="EMBL" id="BPVZ01000135">
    <property type="protein sequence ID" value="GKV39581.1"/>
    <property type="molecule type" value="Genomic_DNA"/>
</dbReference>
<organism evidence="2 3">
    <name type="scientific">Rubroshorea leprosula</name>
    <dbReference type="NCBI Taxonomy" id="152421"/>
    <lineage>
        <taxon>Eukaryota</taxon>
        <taxon>Viridiplantae</taxon>
        <taxon>Streptophyta</taxon>
        <taxon>Embryophyta</taxon>
        <taxon>Tracheophyta</taxon>
        <taxon>Spermatophyta</taxon>
        <taxon>Magnoliopsida</taxon>
        <taxon>eudicotyledons</taxon>
        <taxon>Gunneridae</taxon>
        <taxon>Pentapetalae</taxon>
        <taxon>rosids</taxon>
        <taxon>malvids</taxon>
        <taxon>Malvales</taxon>
        <taxon>Dipterocarpaceae</taxon>
        <taxon>Rubroshorea</taxon>
    </lineage>
</organism>
<dbReference type="AlphaFoldDB" id="A0AAV5LSB0"/>
<reference evidence="2 3" key="1">
    <citation type="journal article" date="2021" name="Commun. Biol.">
        <title>The genome of Shorea leprosula (Dipterocarpaceae) highlights the ecological relevance of drought in aseasonal tropical rainforests.</title>
        <authorList>
            <person name="Ng K.K.S."/>
            <person name="Kobayashi M.J."/>
            <person name="Fawcett J.A."/>
            <person name="Hatakeyama M."/>
            <person name="Paape T."/>
            <person name="Ng C.H."/>
            <person name="Ang C.C."/>
            <person name="Tnah L.H."/>
            <person name="Lee C.T."/>
            <person name="Nishiyama T."/>
            <person name="Sese J."/>
            <person name="O'Brien M.J."/>
            <person name="Copetti D."/>
            <person name="Mohd Noor M.I."/>
            <person name="Ong R.C."/>
            <person name="Putra M."/>
            <person name="Sireger I.Z."/>
            <person name="Indrioko S."/>
            <person name="Kosugi Y."/>
            <person name="Izuno A."/>
            <person name="Isagi Y."/>
            <person name="Lee S.L."/>
            <person name="Shimizu K.K."/>
        </authorList>
    </citation>
    <scope>NUCLEOTIDE SEQUENCE [LARGE SCALE GENOMIC DNA]</scope>
    <source>
        <strain evidence="2">214</strain>
    </source>
</reference>